<dbReference type="OrthoDB" id="6246201at2759"/>
<proteinExistence type="inferred from homology"/>
<keyword evidence="4" id="KW-0809">Transit peptide</keyword>
<sequence length="237" mass="27204">MKSNTLSSLLKLGQCPARSPLLSSSSYSAIASASSRSTTKFTPDYQVHDLVGPPSPQSNLRPIRYAALFPPSVRNSNSDIEPCTSSIPSNLNPAHPYSLNEFNSQPDPMPSTLVELRNKLELEDLEWILLRKRIEKNNEEFWARQSTTFETLEEATRERVLASSGSASAVERRELVDTALDKFYQSWLIDEQARFKSYTFGWWKVQVRLLRGSWKAQKRVWHWQWACWKSGWHASRP</sequence>
<dbReference type="AlphaFoldDB" id="A0A9P6TIY9"/>
<evidence type="ECO:0000256" key="6">
    <source>
        <dbReference type="ARBA" id="ARBA00023136"/>
    </source>
</evidence>
<name>A0A9P6TIY9_9BASI</name>
<comment type="subcellular location">
    <subcellularLocation>
        <location evidence="1">Mitochondrion inner membrane</location>
        <topology evidence="1">Peripheral membrane protein</topology>
        <orientation evidence="1">Matrix side</orientation>
    </subcellularLocation>
</comment>
<protein>
    <submittedName>
        <fullName evidence="7">Uncharacterized protein</fullName>
    </submittedName>
</protein>
<dbReference type="GO" id="GO:0005743">
    <property type="term" value="C:mitochondrial inner membrane"/>
    <property type="evidence" value="ECO:0007669"/>
    <property type="project" value="UniProtKB-SubCell"/>
</dbReference>
<dbReference type="EMBL" id="MU167209">
    <property type="protein sequence ID" value="KAG0152258.1"/>
    <property type="molecule type" value="Genomic_DNA"/>
</dbReference>
<comment type="similarity">
    <text evidence="2">Belongs to the COA8 family.</text>
</comment>
<keyword evidence="3" id="KW-0999">Mitochondrion inner membrane</keyword>
<evidence type="ECO:0000313" key="7">
    <source>
        <dbReference type="EMBL" id="KAG0152258.1"/>
    </source>
</evidence>
<evidence type="ECO:0000256" key="3">
    <source>
        <dbReference type="ARBA" id="ARBA00022792"/>
    </source>
</evidence>
<evidence type="ECO:0000256" key="5">
    <source>
        <dbReference type="ARBA" id="ARBA00023128"/>
    </source>
</evidence>
<dbReference type="GO" id="GO:0097193">
    <property type="term" value="P:intrinsic apoptotic signaling pathway"/>
    <property type="evidence" value="ECO:0007669"/>
    <property type="project" value="InterPro"/>
</dbReference>
<dbReference type="PANTHER" id="PTHR31107">
    <property type="entry name" value="APOPTOGENIC PROTEIN 1, MITOCHONDRIAL"/>
    <property type="match status" value="1"/>
</dbReference>
<keyword evidence="8" id="KW-1185">Reference proteome</keyword>
<comment type="caution">
    <text evidence="7">The sequence shown here is derived from an EMBL/GenBank/DDBJ whole genome shotgun (WGS) entry which is preliminary data.</text>
</comment>
<keyword evidence="6" id="KW-0472">Membrane</keyword>
<dbReference type="PANTHER" id="PTHR31107:SF2">
    <property type="entry name" value="CYTOCHROME C OXIDASE ASSEMBLY FACTOR 8"/>
    <property type="match status" value="1"/>
</dbReference>
<dbReference type="Proteomes" id="UP000886653">
    <property type="component" value="Unassembled WGS sequence"/>
</dbReference>
<dbReference type="Pfam" id="PF10231">
    <property type="entry name" value="COA8"/>
    <property type="match status" value="1"/>
</dbReference>
<gene>
    <name evidence="7" type="ORF">CROQUDRAFT_650363</name>
</gene>
<accession>A0A9P6TIY9</accession>
<dbReference type="InterPro" id="IPR018796">
    <property type="entry name" value="COA8"/>
</dbReference>
<reference evidence="7" key="1">
    <citation type="submission" date="2013-11" db="EMBL/GenBank/DDBJ databases">
        <title>Genome sequence of the fusiform rust pathogen reveals effectors for host alternation and coevolution with pine.</title>
        <authorList>
            <consortium name="DOE Joint Genome Institute"/>
            <person name="Smith K."/>
            <person name="Pendleton A."/>
            <person name="Kubisiak T."/>
            <person name="Anderson C."/>
            <person name="Salamov A."/>
            <person name="Aerts A."/>
            <person name="Riley R."/>
            <person name="Clum A."/>
            <person name="Lindquist E."/>
            <person name="Ence D."/>
            <person name="Campbell M."/>
            <person name="Kronenberg Z."/>
            <person name="Feau N."/>
            <person name="Dhillon B."/>
            <person name="Hamelin R."/>
            <person name="Burleigh J."/>
            <person name="Smith J."/>
            <person name="Yandell M."/>
            <person name="Nelson C."/>
            <person name="Grigoriev I."/>
            <person name="Davis J."/>
        </authorList>
    </citation>
    <scope>NUCLEOTIDE SEQUENCE</scope>
    <source>
        <strain evidence="7">G11</strain>
    </source>
</reference>
<evidence type="ECO:0000256" key="1">
    <source>
        <dbReference type="ARBA" id="ARBA00004443"/>
    </source>
</evidence>
<keyword evidence="5" id="KW-0496">Mitochondrion</keyword>
<evidence type="ECO:0000256" key="4">
    <source>
        <dbReference type="ARBA" id="ARBA00022946"/>
    </source>
</evidence>
<evidence type="ECO:0000313" key="8">
    <source>
        <dbReference type="Proteomes" id="UP000886653"/>
    </source>
</evidence>
<evidence type="ECO:0000256" key="2">
    <source>
        <dbReference type="ARBA" id="ARBA00005453"/>
    </source>
</evidence>
<organism evidence="7 8">
    <name type="scientific">Cronartium quercuum f. sp. fusiforme G11</name>
    <dbReference type="NCBI Taxonomy" id="708437"/>
    <lineage>
        <taxon>Eukaryota</taxon>
        <taxon>Fungi</taxon>
        <taxon>Dikarya</taxon>
        <taxon>Basidiomycota</taxon>
        <taxon>Pucciniomycotina</taxon>
        <taxon>Pucciniomycetes</taxon>
        <taxon>Pucciniales</taxon>
        <taxon>Coleosporiaceae</taxon>
        <taxon>Cronartium</taxon>
    </lineage>
</organism>